<keyword evidence="3" id="KW-1185">Reference proteome</keyword>
<feature type="region of interest" description="Disordered" evidence="1">
    <location>
        <begin position="1"/>
        <end position="35"/>
    </location>
</feature>
<protein>
    <submittedName>
        <fullName evidence="2">Uncharacterized protein</fullName>
    </submittedName>
</protein>
<proteinExistence type="predicted"/>
<name>A0A9J6EF55_RHIMP</name>
<feature type="region of interest" description="Disordered" evidence="1">
    <location>
        <begin position="80"/>
        <end position="155"/>
    </location>
</feature>
<organism evidence="2 3">
    <name type="scientific">Rhipicephalus microplus</name>
    <name type="common">Cattle tick</name>
    <name type="synonym">Boophilus microplus</name>
    <dbReference type="NCBI Taxonomy" id="6941"/>
    <lineage>
        <taxon>Eukaryota</taxon>
        <taxon>Metazoa</taxon>
        <taxon>Ecdysozoa</taxon>
        <taxon>Arthropoda</taxon>
        <taxon>Chelicerata</taxon>
        <taxon>Arachnida</taxon>
        <taxon>Acari</taxon>
        <taxon>Parasitiformes</taxon>
        <taxon>Ixodida</taxon>
        <taxon>Ixodoidea</taxon>
        <taxon>Ixodidae</taxon>
        <taxon>Rhipicephalinae</taxon>
        <taxon>Rhipicephalus</taxon>
        <taxon>Boophilus</taxon>
    </lineage>
</organism>
<dbReference type="EMBL" id="JABSTU010000004">
    <property type="protein sequence ID" value="KAH8032906.1"/>
    <property type="molecule type" value="Genomic_DNA"/>
</dbReference>
<dbReference type="AlphaFoldDB" id="A0A9J6EF55"/>
<feature type="compositionally biased region" description="Basic and acidic residues" evidence="1">
    <location>
        <begin position="117"/>
        <end position="129"/>
    </location>
</feature>
<evidence type="ECO:0000256" key="1">
    <source>
        <dbReference type="SAM" id="MobiDB-lite"/>
    </source>
</evidence>
<feature type="compositionally biased region" description="Low complexity" evidence="1">
    <location>
        <begin position="82"/>
        <end position="93"/>
    </location>
</feature>
<evidence type="ECO:0000313" key="3">
    <source>
        <dbReference type="Proteomes" id="UP000821866"/>
    </source>
</evidence>
<evidence type="ECO:0000313" key="2">
    <source>
        <dbReference type="EMBL" id="KAH8032906.1"/>
    </source>
</evidence>
<comment type="caution">
    <text evidence="2">The sequence shown here is derived from an EMBL/GenBank/DDBJ whole genome shotgun (WGS) entry which is preliminary data.</text>
</comment>
<reference evidence="2" key="2">
    <citation type="submission" date="2021-09" db="EMBL/GenBank/DDBJ databases">
        <authorList>
            <person name="Jia N."/>
            <person name="Wang J."/>
            <person name="Shi W."/>
            <person name="Du L."/>
            <person name="Sun Y."/>
            <person name="Zhan W."/>
            <person name="Jiang J."/>
            <person name="Wang Q."/>
            <person name="Zhang B."/>
            <person name="Ji P."/>
            <person name="Sakyi L.B."/>
            <person name="Cui X."/>
            <person name="Yuan T."/>
            <person name="Jiang B."/>
            <person name="Yang W."/>
            <person name="Lam T.T.-Y."/>
            <person name="Chang Q."/>
            <person name="Ding S."/>
            <person name="Wang X."/>
            <person name="Zhu J."/>
            <person name="Ruan X."/>
            <person name="Zhao L."/>
            <person name="Wei J."/>
            <person name="Que T."/>
            <person name="Du C."/>
            <person name="Cheng J."/>
            <person name="Dai P."/>
            <person name="Han X."/>
            <person name="Huang E."/>
            <person name="Gao Y."/>
            <person name="Liu J."/>
            <person name="Shao H."/>
            <person name="Ye R."/>
            <person name="Li L."/>
            <person name="Wei W."/>
            <person name="Wang X."/>
            <person name="Wang C."/>
            <person name="Huo Q."/>
            <person name="Li W."/>
            <person name="Guo W."/>
            <person name="Chen H."/>
            <person name="Chen S."/>
            <person name="Zhou L."/>
            <person name="Zhou L."/>
            <person name="Ni X."/>
            <person name="Tian J."/>
            <person name="Zhou Y."/>
            <person name="Sheng Y."/>
            <person name="Liu T."/>
            <person name="Pan Y."/>
            <person name="Xia L."/>
            <person name="Li J."/>
            <person name="Zhao F."/>
            <person name="Cao W."/>
        </authorList>
    </citation>
    <scope>NUCLEOTIDE SEQUENCE</scope>
    <source>
        <strain evidence="2">Rmic-2018</strain>
        <tissue evidence="2">Larvae</tissue>
    </source>
</reference>
<dbReference type="Proteomes" id="UP000821866">
    <property type="component" value="Chromosome 2"/>
</dbReference>
<accession>A0A9J6EF55</accession>
<reference evidence="2" key="1">
    <citation type="journal article" date="2020" name="Cell">
        <title>Large-Scale Comparative Analyses of Tick Genomes Elucidate Their Genetic Diversity and Vector Capacities.</title>
        <authorList>
            <consortium name="Tick Genome and Microbiome Consortium (TIGMIC)"/>
            <person name="Jia N."/>
            <person name="Wang J."/>
            <person name="Shi W."/>
            <person name="Du L."/>
            <person name="Sun Y."/>
            <person name="Zhan W."/>
            <person name="Jiang J.F."/>
            <person name="Wang Q."/>
            <person name="Zhang B."/>
            <person name="Ji P."/>
            <person name="Bell-Sakyi L."/>
            <person name="Cui X.M."/>
            <person name="Yuan T.T."/>
            <person name="Jiang B.G."/>
            <person name="Yang W.F."/>
            <person name="Lam T.T."/>
            <person name="Chang Q.C."/>
            <person name="Ding S.J."/>
            <person name="Wang X.J."/>
            <person name="Zhu J.G."/>
            <person name="Ruan X.D."/>
            <person name="Zhao L."/>
            <person name="Wei J.T."/>
            <person name="Ye R.Z."/>
            <person name="Que T.C."/>
            <person name="Du C.H."/>
            <person name="Zhou Y.H."/>
            <person name="Cheng J.X."/>
            <person name="Dai P.F."/>
            <person name="Guo W.B."/>
            <person name="Han X.H."/>
            <person name="Huang E.J."/>
            <person name="Li L.F."/>
            <person name="Wei W."/>
            <person name="Gao Y.C."/>
            <person name="Liu J.Z."/>
            <person name="Shao H.Z."/>
            <person name="Wang X."/>
            <person name="Wang C.C."/>
            <person name="Yang T.C."/>
            <person name="Huo Q.B."/>
            <person name="Li W."/>
            <person name="Chen H.Y."/>
            <person name="Chen S.E."/>
            <person name="Zhou L.G."/>
            <person name="Ni X.B."/>
            <person name="Tian J.H."/>
            <person name="Sheng Y."/>
            <person name="Liu T."/>
            <person name="Pan Y.S."/>
            <person name="Xia L.Y."/>
            <person name="Li J."/>
            <person name="Zhao F."/>
            <person name="Cao W.C."/>
        </authorList>
    </citation>
    <scope>NUCLEOTIDE SEQUENCE</scope>
    <source>
        <strain evidence="2">Rmic-2018</strain>
    </source>
</reference>
<sequence length="237" mass="25779">MDRSKLECSAKGGFARPAQHGRRRISTSAPHVNAPCGIRRATTAPMQRFLKRLLRRGPRKKRAECERYLVHHRGRSCALLFSPRSPTRSPPSARAEERSRRKKKCAEPEQRAGNFRQEGRGIDTREESAGRTGGRCPESPPKRQSHRGSGQARTCAHPRVVVPASGPPQPPPDSAVTTMRGGAGATLLLVLVIAQGQSSARLSVGVSPLEVAQPSSWSLTSAFCAQVGRSLAWDMHT</sequence>
<feature type="compositionally biased region" description="Basic and acidic residues" evidence="1">
    <location>
        <begin position="94"/>
        <end position="110"/>
    </location>
</feature>
<gene>
    <name evidence="2" type="ORF">HPB51_003690</name>
</gene>